<keyword evidence="2" id="KW-1185">Reference proteome</keyword>
<proteinExistence type="predicted"/>
<gene>
    <name evidence="1" type="ORF">PECUL_23A061819</name>
</gene>
<name>A0AAD1VYE0_PELCU</name>
<protein>
    <submittedName>
        <fullName evidence="1">Uncharacterized protein</fullName>
    </submittedName>
</protein>
<sequence length="108" mass="12302">MTELNAEKTKTLLHKLKANVYHNSGKANKYLANRLRARNANTKTARIVGDDGTQHQTPADISREFAKFYSKLYNLQLSGATYIASHTEIDDFLRQTNLPNCPLTKKHR</sequence>
<organism evidence="1 2">
    <name type="scientific">Pelobates cultripes</name>
    <name type="common">Western spadefoot toad</name>
    <dbReference type="NCBI Taxonomy" id="61616"/>
    <lineage>
        <taxon>Eukaryota</taxon>
        <taxon>Metazoa</taxon>
        <taxon>Chordata</taxon>
        <taxon>Craniata</taxon>
        <taxon>Vertebrata</taxon>
        <taxon>Euteleostomi</taxon>
        <taxon>Amphibia</taxon>
        <taxon>Batrachia</taxon>
        <taxon>Anura</taxon>
        <taxon>Pelobatoidea</taxon>
        <taxon>Pelobatidae</taxon>
        <taxon>Pelobates</taxon>
    </lineage>
</organism>
<evidence type="ECO:0000313" key="2">
    <source>
        <dbReference type="Proteomes" id="UP001295444"/>
    </source>
</evidence>
<reference evidence="1" key="1">
    <citation type="submission" date="2022-03" db="EMBL/GenBank/DDBJ databases">
        <authorList>
            <person name="Alioto T."/>
            <person name="Alioto T."/>
            <person name="Gomez Garrido J."/>
        </authorList>
    </citation>
    <scope>NUCLEOTIDE SEQUENCE</scope>
</reference>
<dbReference type="AlphaFoldDB" id="A0AAD1VYE0"/>
<dbReference type="Proteomes" id="UP001295444">
    <property type="component" value="Chromosome 03"/>
</dbReference>
<accession>A0AAD1VYE0</accession>
<dbReference type="EMBL" id="OW240914">
    <property type="protein sequence ID" value="CAH2274034.1"/>
    <property type="molecule type" value="Genomic_DNA"/>
</dbReference>
<evidence type="ECO:0000313" key="1">
    <source>
        <dbReference type="EMBL" id="CAH2274034.1"/>
    </source>
</evidence>